<dbReference type="RefSeq" id="WP_268045019.1">
    <property type="nucleotide sequence ID" value="NZ_CP104064.1"/>
</dbReference>
<evidence type="ECO:0000313" key="2">
    <source>
        <dbReference type="Proteomes" id="UP001164803"/>
    </source>
</evidence>
<sequence>MGLTELIQGRQKSGNYLVFNPQYVAADKPDDYNCHALIKKGSNLKGSKEKGFID</sequence>
<accession>A0ABY6Z437</accession>
<keyword evidence="2" id="KW-1185">Reference proteome</keyword>
<dbReference type="EMBL" id="CP104064">
    <property type="protein sequence ID" value="WAH37524.1"/>
    <property type="molecule type" value="Genomic_DNA"/>
</dbReference>
<dbReference type="Proteomes" id="UP001164803">
    <property type="component" value="Chromosome"/>
</dbReference>
<gene>
    <name evidence="1" type="ORF">NZD86_03025</name>
</gene>
<protein>
    <submittedName>
        <fullName evidence="1">Uncharacterized protein</fullName>
    </submittedName>
</protein>
<name>A0ABY6Z437_9BACL</name>
<reference evidence="1" key="1">
    <citation type="submission" date="2022-08" db="EMBL/GenBank/DDBJ databases">
        <title>Alicyclobacillus dauci DSM2870, complete genome.</title>
        <authorList>
            <person name="Wang Q."/>
            <person name="Cai R."/>
            <person name="Wang Z."/>
        </authorList>
    </citation>
    <scope>NUCLEOTIDE SEQUENCE</scope>
    <source>
        <strain evidence="1">DSM 28700</strain>
    </source>
</reference>
<evidence type="ECO:0000313" key="1">
    <source>
        <dbReference type="EMBL" id="WAH37524.1"/>
    </source>
</evidence>
<proteinExistence type="predicted"/>
<organism evidence="1 2">
    <name type="scientific">Alicyclobacillus dauci</name>
    <dbReference type="NCBI Taxonomy" id="1475485"/>
    <lineage>
        <taxon>Bacteria</taxon>
        <taxon>Bacillati</taxon>
        <taxon>Bacillota</taxon>
        <taxon>Bacilli</taxon>
        <taxon>Bacillales</taxon>
        <taxon>Alicyclobacillaceae</taxon>
        <taxon>Alicyclobacillus</taxon>
    </lineage>
</organism>